<dbReference type="GO" id="GO:0006397">
    <property type="term" value="P:mRNA processing"/>
    <property type="evidence" value="ECO:0007669"/>
    <property type="project" value="UniProtKB-KW"/>
</dbReference>
<evidence type="ECO:0000313" key="8">
    <source>
        <dbReference type="EMBL" id="PFH60407.1"/>
    </source>
</evidence>
<evidence type="ECO:0008006" key="10">
    <source>
        <dbReference type="Google" id="ProtNLM"/>
    </source>
</evidence>
<comment type="caution">
    <text evidence="8">The sequence shown here is derived from an EMBL/GenBank/DDBJ whole genome shotgun (WGS) entry which is preliminary data.</text>
</comment>
<dbReference type="AlphaFoldDB" id="A0A2A9PHP9"/>
<evidence type="ECO:0000256" key="7">
    <source>
        <dbReference type="SAM" id="MobiDB-lite"/>
    </source>
</evidence>
<sequence>MEAPPAMQDSLPYIETEPSPSARASAQALLAAEEKTQPAPALFPPAYRVKLTKALTAEVERIASKQSSVPLPLSRYEAQEPPASDAVRPALEAAYVSAAYLAARARNLDLLDSYGPNAWLLHNYHLDSLRQRLDSQRAAVAADIDVVNARRQALQMDAKPELDALEAEWKRTLAQVLETELDVCRLEAQIRRQRRALVAQHSDTPT</sequence>
<proteinExistence type="inferred from homology"/>
<organism evidence="8 9">
    <name type="scientific">Ophiocordyceps unilateralis</name>
    <name type="common">Zombie-ant fungus</name>
    <name type="synonym">Torrubia unilateralis</name>
    <dbReference type="NCBI Taxonomy" id="268505"/>
    <lineage>
        <taxon>Eukaryota</taxon>
        <taxon>Fungi</taxon>
        <taxon>Dikarya</taxon>
        <taxon>Ascomycota</taxon>
        <taxon>Pezizomycotina</taxon>
        <taxon>Sordariomycetes</taxon>
        <taxon>Hypocreomycetidae</taxon>
        <taxon>Hypocreales</taxon>
        <taxon>Ophiocordycipitaceae</taxon>
        <taxon>Ophiocordyceps</taxon>
    </lineage>
</organism>
<evidence type="ECO:0000256" key="5">
    <source>
        <dbReference type="ARBA" id="ARBA00023187"/>
    </source>
</evidence>
<accession>A0A2A9PHP9</accession>
<dbReference type="PANTHER" id="PTHR13296">
    <property type="entry name" value="BCAS2 PROTEIN"/>
    <property type="match status" value="1"/>
</dbReference>
<dbReference type="EMBL" id="LAZP02000131">
    <property type="protein sequence ID" value="PFH60407.1"/>
    <property type="molecule type" value="Genomic_DNA"/>
</dbReference>
<reference evidence="8 9" key="1">
    <citation type="journal article" date="2015" name="BMC Genomics">
        <title>Gene expression during zombie ant biting behavior reflects the complexity underlying fungal parasitic behavioral manipulation.</title>
        <authorList>
            <person name="de Bekker C."/>
            <person name="Ohm R.A."/>
            <person name="Loreto R.G."/>
            <person name="Sebastian A."/>
            <person name="Albert I."/>
            <person name="Merrow M."/>
            <person name="Brachmann A."/>
            <person name="Hughes D.P."/>
        </authorList>
    </citation>
    <scope>NUCLEOTIDE SEQUENCE [LARGE SCALE GENOMIC DNA]</scope>
    <source>
        <strain evidence="8 9">SC16a</strain>
    </source>
</reference>
<keyword evidence="4" id="KW-0747">Spliceosome</keyword>
<keyword evidence="5" id="KW-0508">mRNA splicing</keyword>
<protein>
    <recommendedName>
        <fullName evidence="10">Pre-mRNA-splicing factor SPF27</fullName>
    </recommendedName>
</protein>
<dbReference type="OrthoDB" id="205794at2759"/>
<dbReference type="InterPro" id="IPR008409">
    <property type="entry name" value="SPF27"/>
</dbReference>
<dbReference type="GO" id="GO:0071011">
    <property type="term" value="C:precatalytic spliceosome"/>
    <property type="evidence" value="ECO:0007669"/>
    <property type="project" value="TreeGrafter"/>
</dbReference>
<name>A0A2A9PHP9_OPHUN</name>
<comment type="similarity">
    <text evidence="2">Belongs to the SPF27 family.</text>
</comment>
<reference evidence="8 9" key="2">
    <citation type="journal article" date="2017" name="Sci. Rep.">
        <title>Ant-infecting Ophiocordyceps genomes reveal a high diversity of potential behavioral manipulation genes and a possible major role for enterotoxins.</title>
        <authorList>
            <person name="de Bekker C."/>
            <person name="Ohm R.A."/>
            <person name="Evans H.C."/>
            <person name="Brachmann A."/>
            <person name="Hughes D.P."/>
        </authorList>
    </citation>
    <scope>NUCLEOTIDE SEQUENCE [LARGE SCALE GENOMIC DNA]</scope>
    <source>
        <strain evidence="8 9">SC16a</strain>
    </source>
</reference>
<evidence type="ECO:0000256" key="6">
    <source>
        <dbReference type="ARBA" id="ARBA00023242"/>
    </source>
</evidence>
<evidence type="ECO:0000256" key="1">
    <source>
        <dbReference type="ARBA" id="ARBA00004123"/>
    </source>
</evidence>
<dbReference type="GO" id="GO:0071013">
    <property type="term" value="C:catalytic step 2 spliceosome"/>
    <property type="evidence" value="ECO:0007669"/>
    <property type="project" value="TreeGrafter"/>
</dbReference>
<evidence type="ECO:0000313" key="9">
    <source>
        <dbReference type="Proteomes" id="UP000037136"/>
    </source>
</evidence>
<keyword evidence="9" id="KW-1185">Reference proteome</keyword>
<dbReference type="Proteomes" id="UP000037136">
    <property type="component" value="Unassembled WGS sequence"/>
</dbReference>
<evidence type="ECO:0000256" key="4">
    <source>
        <dbReference type="ARBA" id="ARBA00022728"/>
    </source>
</evidence>
<evidence type="ECO:0000256" key="2">
    <source>
        <dbReference type="ARBA" id="ARBA00010788"/>
    </source>
</evidence>
<evidence type="ECO:0000256" key="3">
    <source>
        <dbReference type="ARBA" id="ARBA00022664"/>
    </source>
</evidence>
<gene>
    <name evidence="8" type="ORF">XA68_11029</name>
</gene>
<feature type="compositionally biased region" description="Low complexity" evidence="7">
    <location>
        <begin position="17"/>
        <end position="31"/>
    </location>
</feature>
<keyword evidence="6" id="KW-0539">Nucleus</keyword>
<comment type="subcellular location">
    <subcellularLocation>
        <location evidence="1">Nucleus</location>
    </subcellularLocation>
</comment>
<dbReference type="GO" id="GO:0008380">
    <property type="term" value="P:RNA splicing"/>
    <property type="evidence" value="ECO:0007669"/>
    <property type="project" value="UniProtKB-KW"/>
</dbReference>
<feature type="region of interest" description="Disordered" evidence="7">
    <location>
        <begin position="1"/>
        <end position="32"/>
    </location>
</feature>
<dbReference type="Pfam" id="PF05700">
    <property type="entry name" value="BCAS2"/>
    <property type="match status" value="1"/>
</dbReference>
<keyword evidence="3" id="KW-0507">mRNA processing</keyword>
<dbReference type="STRING" id="268505.A0A2A9PHP9"/>
<dbReference type="PANTHER" id="PTHR13296:SF0">
    <property type="entry name" value="PRE-MRNA-SPLICING FACTOR SPF27"/>
    <property type="match status" value="1"/>
</dbReference>
<dbReference type="GO" id="GO:0000974">
    <property type="term" value="C:Prp19 complex"/>
    <property type="evidence" value="ECO:0007669"/>
    <property type="project" value="TreeGrafter"/>
</dbReference>